<feature type="chain" id="PRO_5046623601" evidence="2">
    <location>
        <begin position="24"/>
        <end position="305"/>
    </location>
</feature>
<dbReference type="SUPFAM" id="SSF54001">
    <property type="entry name" value="Cysteine proteinases"/>
    <property type="match status" value="1"/>
</dbReference>
<evidence type="ECO:0000313" key="5">
    <source>
        <dbReference type="Proteomes" id="UP000730482"/>
    </source>
</evidence>
<reference evidence="4 5" key="1">
    <citation type="submission" date="2020-02" db="EMBL/GenBank/DDBJ databases">
        <title>Acidophilic actinobacteria isolated from forest soil.</title>
        <authorList>
            <person name="Golinska P."/>
        </authorList>
    </citation>
    <scope>NUCLEOTIDE SEQUENCE [LARGE SCALE GENOMIC DNA]</scope>
    <source>
        <strain evidence="4 5">NL8</strain>
    </source>
</reference>
<evidence type="ECO:0000256" key="2">
    <source>
        <dbReference type="SAM" id="SignalP"/>
    </source>
</evidence>
<evidence type="ECO:0000313" key="4">
    <source>
        <dbReference type="EMBL" id="MBS2545884.1"/>
    </source>
</evidence>
<dbReference type="InterPro" id="IPR038765">
    <property type="entry name" value="Papain-like_cys_pep_sf"/>
</dbReference>
<dbReference type="InterPro" id="IPR000668">
    <property type="entry name" value="Peptidase_C1A_C"/>
</dbReference>
<accession>A0ABS5KJY7</accession>
<proteinExistence type="inferred from homology"/>
<dbReference type="Gene3D" id="3.90.70.10">
    <property type="entry name" value="Cysteine proteinases"/>
    <property type="match status" value="1"/>
</dbReference>
<evidence type="ECO:0000259" key="3">
    <source>
        <dbReference type="SMART" id="SM00645"/>
    </source>
</evidence>
<comment type="caution">
    <text evidence="4">The sequence shown here is derived from an EMBL/GenBank/DDBJ whole genome shotgun (WGS) entry which is preliminary data.</text>
</comment>
<dbReference type="EMBL" id="JAAFYZ010000007">
    <property type="protein sequence ID" value="MBS2545884.1"/>
    <property type="molecule type" value="Genomic_DNA"/>
</dbReference>
<comment type="similarity">
    <text evidence="1">Belongs to the peptidase C1 family.</text>
</comment>
<dbReference type="PANTHER" id="PTHR12411">
    <property type="entry name" value="CYSTEINE PROTEASE FAMILY C1-RELATED"/>
    <property type="match status" value="1"/>
</dbReference>
<organism evidence="4 5">
    <name type="scientific">Catenulispora pinistramenti</name>
    <dbReference type="NCBI Taxonomy" id="2705254"/>
    <lineage>
        <taxon>Bacteria</taxon>
        <taxon>Bacillati</taxon>
        <taxon>Actinomycetota</taxon>
        <taxon>Actinomycetes</taxon>
        <taxon>Catenulisporales</taxon>
        <taxon>Catenulisporaceae</taxon>
        <taxon>Catenulispora</taxon>
    </lineage>
</organism>
<protein>
    <submittedName>
        <fullName evidence="4">C1 family peptidase</fullName>
    </submittedName>
</protein>
<sequence length="305" mass="31618">MNHAKTAGIAAAFVAAAALTAVAAAPASAAQAAQAAGQRHHHYATGLNIAQARAAERAGLATRATYSTSLRGLRAAAGLSADAPDSASLQQYALSPGDQGQVGSCVTWATGYSSYGILMNEQGITGDPMAPMYIYAQIAQGNDQGTTGDVALGMEQQQGIDTKADYYQGDFDYTTQPDANEIANAAHYKLSGYQTLPVGDGSEQAIKDSISQGLPVSIGFNVRQSFMDLSGQAASDYSYTPGDDSSDPVVGGHEVAVIGYTDQGVTIENSWGASWGDNGYVNVPWSFFTTGDVDELYSVGKLAQN</sequence>
<feature type="domain" description="Peptidase C1A papain C-terminal" evidence="3">
    <location>
        <begin position="83"/>
        <end position="301"/>
    </location>
</feature>
<gene>
    <name evidence="4" type="ORF">KGQ19_03285</name>
</gene>
<dbReference type="RefSeq" id="WP_212007538.1">
    <property type="nucleotide sequence ID" value="NZ_JAAFYZ010000007.1"/>
</dbReference>
<name>A0ABS5KJY7_9ACTN</name>
<feature type="signal peptide" evidence="2">
    <location>
        <begin position="1"/>
        <end position="23"/>
    </location>
</feature>
<dbReference type="SMART" id="SM00645">
    <property type="entry name" value="Pept_C1"/>
    <property type="match status" value="1"/>
</dbReference>
<evidence type="ECO:0000256" key="1">
    <source>
        <dbReference type="ARBA" id="ARBA00008455"/>
    </source>
</evidence>
<keyword evidence="5" id="KW-1185">Reference proteome</keyword>
<dbReference type="Proteomes" id="UP000730482">
    <property type="component" value="Unassembled WGS sequence"/>
</dbReference>
<dbReference type="InterPro" id="IPR013128">
    <property type="entry name" value="Peptidase_C1A"/>
</dbReference>
<keyword evidence="2" id="KW-0732">Signal</keyword>
<dbReference type="CDD" id="cd02619">
    <property type="entry name" value="Peptidase_C1"/>
    <property type="match status" value="1"/>
</dbReference>
<dbReference type="Pfam" id="PF00112">
    <property type="entry name" value="Peptidase_C1"/>
    <property type="match status" value="1"/>
</dbReference>